<sequence length="146" mass="15371">MHHSSSSVIFERDIEPLLLPPSPSNPNKLLGPHRIPRARTTKQLESSAPSVLDSAAAALTKSTDTDIAIVAPLSPASSPTVVPAASRAHLVCGATDSDLLTSTPASTHTLSFLTISASNPLVLICVWPEPRELHRQDESVRGSGRA</sequence>
<name>A0A8H6H8B7_9AGAR</name>
<accession>A0A8H6H8B7</accession>
<gene>
    <name evidence="1" type="ORF">DFP72DRAFT_1082053</name>
</gene>
<evidence type="ECO:0000313" key="1">
    <source>
        <dbReference type="EMBL" id="KAF6742395.1"/>
    </source>
</evidence>
<proteinExistence type="predicted"/>
<dbReference type="OrthoDB" id="2563900at2759"/>
<reference evidence="1 2" key="1">
    <citation type="submission" date="2020-07" db="EMBL/GenBank/DDBJ databases">
        <title>Comparative genomics of pyrophilous fungi reveals a link between fire events and developmental genes.</title>
        <authorList>
            <consortium name="DOE Joint Genome Institute"/>
            <person name="Steindorff A.S."/>
            <person name="Carver A."/>
            <person name="Calhoun S."/>
            <person name="Stillman K."/>
            <person name="Liu H."/>
            <person name="Lipzen A."/>
            <person name="Pangilinan J."/>
            <person name="Labutti K."/>
            <person name="Bruns T.D."/>
            <person name="Grigoriev I.V."/>
        </authorList>
    </citation>
    <scope>NUCLEOTIDE SEQUENCE [LARGE SCALE GENOMIC DNA]</scope>
    <source>
        <strain evidence="1 2">CBS 144469</strain>
    </source>
</reference>
<keyword evidence="2" id="KW-1185">Reference proteome</keyword>
<dbReference type="AlphaFoldDB" id="A0A8H6H8B7"/>
<dbReference type="EMBL" id="JACGCI010000186">
    <property type="protein sequence ID" value="KAF6742395.1"/>
    <property type="molecule type" value="Genomic_DNA"/>
</dbReference>
<dbReference type="Proteomes" id="UP000521943">
    <property type="component" value="Unassembled WGS sequence"/>
</dbReference>
<protein>
    <submittedName>
        <fullName evidence="1">Uncharacterized protein</fullName>
    </submittedName>
</protein>
<comment type="caution">
    <text evidence="1">The sequence shown here is derived from an EMBL/GenBank/DDBJ whole genome shotgun (WGS) entry which is preliminary data.</text>
</comment>
<organism evidence="1 2">
    <name type="scientific">Ephemerocybe angulata</name>
    <dbReference type="NCBI Taxonomy" id="980116"/>
    <lineage>
        <taxon>Eukaryota</taxon>
        <taxon>Fungi</taxon>
        <taxon>Dikarya</taxon>
        <taxon>Basidiomycota</taxon>
        <taxon>Agaricomycotina</taxon>
        <taxon>Agaricomycetes</taxon>
        <taxon>Agaricomycetidae</taxon>
        <taxon>Agaricales</taxon>
        <taxon>Agaricineae</taxon>
        <taxon>Psathyrellaceae</taxon>
        <taxon>Ephemerocybe</taxon>
    </lineage>
</organism>
<evidence type="ECO:0000313" key="2">
    <source>
        <dbReference type="Proteomes" id="UP000521943"/>
    </source>
</evidence>